<keyword evidence="1" id="KW-1133">Transmembrane helix</keyword>
<dbReference type="RefSeq" id="WP_104828637.1">
    <property type="nucleotide sequence ID" value="NZ_PJCH01000003.1"/>
</dbReference>
<keyword evidence="1" id="KW-0472">Membrane</keyword>
<evidence type="ECO:0000313" key="2">
    <source>
        <dbReference type="EMBL" id="PQA88999.1"/>
    </source>
</evidence>
<name>A0A2S7K966_9PROT</name>
<gene>
    <name evidence="2" type="ORF">CW354_03355</name>
</gene>
<comment type="caution">
    <text evidence="2">The sequence shown here is derived from an EMBL/GenBank/DDBJ whole genome shotgun (WGS) entry which is preliminary data.</text>
</comment>
<feature type="transmembrane region" description="Helical" evidence="1">
    <location>
        <begin position="133"/>
        <end position="153"/>
    </location>
</feature>
<reference evidence="2 3" key="1">
    <citation type="submission" date="2017-12" db="EMBL/GenBank/DDBJ databases">
        <authorList>
            <person name="Hurst M.R.H."/>
        </authorList>
    </citation>
    <scope>NUCLEOTIDE SEQUENCE [LARGE SCALE GENOMIC DNA]</scope>
    <source>
        <strain evidence="2 3">SY-3-19</strain>
    </source>
</reference>
<keyword evidence="3" id="KW-1185">Reference proteome</keyword>
<evidence type="ECO:0000256" key="1">
    <source>
        <dbReference type="SAM" id="Phobius"/>
    </source>
</evidence>
<organism evidence="2 3">
    <name type="scientific">Hyphococcus luteus</name>
    <dbReference type="NCBI Taxonomy" id="2058213"/>
    <lineage>
        <taxon>Bacteria</taxon>
        <taxon>Pseudomonadati</taxon>
        <taxon>Pseudomonadota</taxon>
        <taxon>Alphaproteobacteria</taxon>
        <taxon>Parvularculales</taxon>
        <taxon>Parvularculaceae</taxon>
        <taxon>Hyphococcus</taxon>
    </lineage>
</organism>
<dbReference type="EMBL" id="PJCH01000003">
    <property type="protein sequence ID" value="PQA88999.1"/>
    <property type="molecule type" value="Genomic_DNA"/>
</dbReference>
<keyword evidence="1" id="KW-0812">Transmembrane</keyword>
<protein>
    <submittedName>
        <fullName evidence="2">Uncharacterized protein</fullName>
    </submittedName>
</protein>
<evidence type="ECO:0000313" key="3">
    <source>
        <dbReference type="Proteomes" id="UP000239504"/>
    </source>
</evidence>
<sequence>MIRILLPLAMIAALFFGPMFSEETKGQLSGKTVSIVTGEHFIGDMVECVRDMKLPVGEECESTGELNDSTLVGDALSWSALLAAVAAVLGVPGLLPYIGRMTSIVTVVSGVAMLGSLGLFMTTMIGAEPGLGAVQWGAYLTAGLALLTVISGLSGMRGR</sequence>
<feature type="transmembrane region" description="Helical" evidence="1">
    <location>
        <begin position="104"/>
        <end position="127"/>
    </location>
</feature>
<dbReference type="Proteomes" id="UP000239504">
    <property type="component" value="Unassembled WGS sequence"/>
</dbReference>
<proteinExistence type="predicted"/>
<feature type="transmembrane region" description="Helical" evidence="1">
    <location>
        <begin position="75"/>
        <end position="97"/>
    </location>
</feature>
<dbReference type="AlphaFoldDB" id="A0A2S7K966"/>
<accession>A0A2S7K966</accession>